<name>A0ABM5B5I4_VULVU</name>
<feature type="signal peptide" evidence="2">
    <location>
        <begin position="1"/>
        <end position="25"/>
    </location>
</feature>
<reference evidence="4" key="1">
    <citation type="submission" date="2025-08" db="UniProtKB">
        <authorList>
            <consortium name="RefSeq"/>
        </authorList>
    </citation>
    <scope>IDENTIFICATION</scope>
    <source>
        <tissue evidence="4">Cell line</tissue>
    </source>
</reference>
<protein>
    <submittedName>
        <fullName evidence="4">Uncharacterized protein isoform X1</fullName>
    </submittedName>
</protein>
<gene>
    <name evidence="4" type="primary">LOC140599919</name>
</gene>
<sequence length="233" mass="25282">MTVAGCPARTWTSAMVLGSLQVCECVCRGWGWGWRSFTDQSTGGERELLRVGLPVLHTLRPGALRTCHSDPPPARAASVTDQRSPEATGVPTWLVHWRRSGINTPGPLKTEVFSILGRKPEQITFLQVCHVLQSMGCSQICATESSLNQPINPFAGHPSAFRKKDIQTTSDKELPPVTFTISSGVRTVDILGCIFRKAQDQDCKIGFWPHLSHSPAGDPGAVTSLSDPPLSQL</sequence>
<accession>A0ABM5B5I4</accession>
<feature type="region of interest" description="Disordered" evidence="1">
    <location>
        <begin position="67"/>
        <end position="87"/>
    </location>
</feature>
<dbReference type="GeneID" id="140599919"/>
<feature type="chain" id="PRO_5046573695" evidence="2">
    <location>
        <begin position="26"/>
        <end position="233"/>
    </location>
</feature>
<evidence type="ECO:0000313" key="3">
    <source>
        <dbReference type="Proteomes" id="UP001652641"/>
    </source>
</evidence>
<evidence type="ECO:0000313" key="4">
    <source>
        <dbReference type="RefSeq" id="XP_072622290.1"/>
    </source>
</evidence>
<dbReference type="Proteomes" id="UP001652641">
    <property type="component" value="Chromosome 8"/>
</dbReference>
<dbReference type="RefSeq" id="XP_072622290.1">
    <property type="nucleotide sequence ID" value="XM_072766189.1"/>
</dbReference>
<keyword evidence="2" id="KW-0732">Signal</keyword>
<organism evidence="3 4">
    <name type="scientific">Vulpes vulpes</name>
    <name type="common">Red fox</name>
    <dbReference type="NCBI Taxonomy" id="9627"/>
    <lineage>
        <taxon>Eukaryota</taxon>
        <taxon>Metazoa</taxon>
        <taxon>Chordata</taxon>
        <taxon>Craniata</taxon>
        <taxon>Vertebrata</taxon>
        <taxon>Euteleostomi</taxon>
        <taxon>Mammalia</taxon>
        <taxon>Eutheria</taxon>
        <taxon>Laurasiatheria</taxon>
        <taxon>Carnivora</taxon>
        <taxon>Caniformia</taxon>
        <taxon>Canidae</taxon>
        <taxon>Vulpes</taxon>
    </lineage>
</organism>
<evidence type="ECO:0000256" key="2">
    <source>
        <dbReference type="SAM" id="SignalP"/>
    </source>
</evidence>
<proteinExistence type="predicted"/>
<keyword evidence="3" id="KW-1185">Reference proteome</keyword>
<evidence type="ECO:0000256" key="1">
    <source>
        <dbReference type="SAM" id="MobiDB-lite"/>
    </source>
</evidence>